<dbReference type="PANTHER" id="PTHR33375">
    <property type="entry name" value="CHROMOSOME-PARTITIONING PROTEIN PARB-RELATED"/>
    <property type="match status" value="1"/>
</dbReference>
<protein>
    <submittedName>
        <fullName evidence="7">ParB/RepB/Spo0J family partition protein</fullName>
    </submittedName>
</protein>
<dbReference type="Gene3D" id="1.10.10.2830">
    <property type="match status" value="1"/>
</dbReference>
<evidence type="ECO:0000256" key="3">
    <source>
        <dbReference type="ARBA" id="ARBA00023125"/>
    </source>
</evidence>
<dbReference type="FunFam" id="3.90.1530.30:FF:000001">
    <property type="entry name" value="Chromosome partitioning protein ParB"/>
    <property type="match status" value="1"/>
</dbReference>
<dbReference type="CDD" id="cd16393">
    <property type="entry name" value="SPO0J_N"/>
    <property type="match status" value="1"/>
</dbReference>
<dbReference type="InterPro" id="IPR050336">
    <property type="entry name" value="Chromosome_partition/occlusion"/>
</dbReference>
<dbReference type="FunFam" id="1.10.10.2830:FF:000001">
    <property type="entry name" value="Chromosome partitioning protein ParB"/>
    <property type="match status" value="1"/>
</dbReference>
<dbReference type="InterPro" id="IPR003115">
    <property type="entry name" value="ParB_N"/>
</dbReference>
<dbReference type="SUPFAM" id="SSF110849">
    <property type="entry name" value="ParB/Sulfiredoxin"/>
    <property type="match status" value="1"/>
</dbReference>
<keyword evidence="8" id="KW-1185">Reference proteome</keyword>
<name>A0A963Z1B0_9PROT</name>
<dbReference type="EMBL" id="JAESVA010000003">
    <property type="protein sequence ID" value="MCB8880879.1"/>
    <property type="molecule type" value="Genomic_DNA"/>
</dbReference>
<dbReference type="GO" id="GO:0003677">
    <property type="term" value="F:DNA binding"/>
    <property type="evidence" value="ECO:0007669"/>
    <property type="project" value="UniProtKB-KW"/>
</dbReference>
<dbReference type="PANTHER" id="PTHR33375:SF1">
    <property type="entry name" value="CHROMOSOME-PARTITIONING PROTEIN PARB-RELATED"/>
    <property type="match status" value="1"/>
</dbReference>
<dbReference type="Gene3D" id="3.90.1530.30">
    <property type="match status" value="1"/>
</dbReference>
<dbReference type="RefSeq" id="WP_227307526.1">
    <property type="nucleotide sequence ID" value="NZ_JAESVA010000003.1"/>
</dbReference>
<feature type="region of interest" description="Disordered" evidence="5">
    <location>
        <begin position="218"/>
        <end position="243"/>
    </location>
</feature>
<comment type="caution">
    <text evidence="7">The sequence shown here is derived from an EMBL/GenBank/DDBJ whole genome shotgun (WGS) entry which is preliminary data.</text>
</comment>
<dbReference type="InterPro" id="IPR057240">
    <property type="entry name" value="ParB_dimer_C"/>
</dbReference>
<dbReference type="SMART" id="SM00470">
    <property type="entry name" value="ParB"/>
    <property type="match status" value="1"/>
</dbReference>
<dbReference type="GO" id="GO:0007059">
    <property type="term" value="P:chromosome segregation"/>
    <property type="evidence" value="ECO:0007669"/>
    <property type="project" value="UniProtKB-KW"/>
</dbReference>
<dbReference type="Pfam" id="PF23552">
    <property type="entry name" value="ParB_C"/>
    <property type="match status" value="1"/>
</dbReference>
<evidence type="ECO:0000259" key="6">
    <source>
        <dbReference type="SMART" id="SM00470"/>
    </source>
</evidence>
<gene>
    <name evidence="7" type="ORF">ACELLULO517_11590</name>
</gene>
<proteinExistence type="inferred from homology"/>
<dbReference type="GO" id="GO:0005694">
    <property type="term" value="C:chromosome"/>
    <property type="evidence" value="ECO:0007669"/>
    <property type="project" value="TreeGrafter"/>
</dbReference>
<feature type="domain" description="ParB-like N-terminal" evidence="6">
    <location>
        <begin position="32"/>
        <end position="124"/>
    </location>
</feature>
<accession>A0A963Z1B0</accession>
<dbReference type="InterPro" id="IPR041468">
    <property type="entry name" value="HTH_ParB/Spo0J"/>
</dbReference>
<keyword evidence="3" id="KW-0238">DNA-binding</keyword>
<evidence type="ECO:0000256" key="2">
    <source>
        <dbReference type="ARBA" id="ARBA00022829"/>
    </source>
</evidence>
<dbReference type="Pfam" id="PF17762">
    <property type="entry name" value="HTH_ParB"/>
    <property type="match status" value="1"/>
</dbReference>
<dbReference type="InterPro" id="IPR004437">
    <property type="entry name" value="ParB/RepB/Spo0J"/>
</dbReference>
<dbReference type="InterPro" id="IPR036086">
    <property type="entry name" value="ParB/Sulfiredoxin_sf"/>
</dbReference>
<evidence type="ECO:0000256" key="1">
    <source>
        <dbReference type="ARBA" id="ARBA00006295"/>
    </source>
</evidence>
<evidence type="ECO:0000313" key="8">
    <source>
        <dbReference type="Proteomes" id="UP000721844"/>
    </source>
</evidence>
<organism evidence="7 8">
    <name type="scientific">Acidisoma cellulosilyticum</name>
    <dbReference type="NCBI Taxonomy" id="2802395"/>
    <lineage>
        <taxon>Bacteria</taxon>
        <taxon>Pseudomonadati</taxon>
        <taxon>Pseudomonadota</taxon>
        <taxon>Alphaproteobacteria</taxon>
        <taxon>Acetobacterales</taxon>
        <taxon>Acidocellaceae</taxon>
        <taxon>Acidisoma</taxon>
    </lineage>
</organism>
<comment type="function">
    <text evidence="4">Involved in chromosome partition. Localize to both poles of the predivisional cell following completion of DNA replication. Binds to the DNA origin of replication.</text>
</comment>
<dbReference type="AlphaFoldDB" id="A0A963Z1B0"/>
<feature type="compositionally biased region" description="Basic and acidic residues" evidence="5">
    <location>
        <begin position="229"/>
        <end position="243"/>
    </location>
</feature>
<evidence type="ECO:0000256" key="5">
    <source>
        <dbReference type="SAM" id="MobiDB-lite"/>
    </source>
</evidence>
<sequence>MSARDAGPRLGRGLAALLGEDSNTGPRSAVIQHIALDLLTPGPFQPRTQLDPSELAALAASIREQGVLQPILARPDPKNRGHFQIIAGERRWRASQQAGLHEIPALVRELEDTAAMAAALVENLQREDLNPIDEGEGYRRLMEEFSLTQERVADSVGKSRSHIANTVRLLKLPSAVQVELRRGTISAGHARALLTHPDPAKAALAVIAQGLNVRQTEALTSRQGQGEDGAPKRREAPPKDPDTRLIERELEERLGLAVSITARGRGGSLQLQYKTFEQLEGLITLLMQK</sequence>
<evidence type="ECO:0000256" key="4">
    <source>
        <dbReference type="ARBA" id="ARBA00025472"/>
    </source>
</evidence>
<dbReference type="Proteomes" id="UP000721844">
    <property type="component" value="Unassembled WGS sequence"/>
</dbReference>
<evidence type="ECO:0000313" key="7">
    <source>
        <dbReference type="EMBL" id="MCB8880879.1"/>
    </source>
</evidence>
<dbReference type="Pfam" id="PF02195">
    <property type="entry name" value="ParB_N"/>
    <property type="match status" value="1"/>
</dbReference>
<comment type="similarity">
    <text evidence="1">Belongs to the ParB family.</text>
</comment>
<keyword evidence="2" id="KW-0159">Chromosome partition</keyword>
<dbReference type="NCBIfam" id="TIGR00180">
    <property type="entry name" value="parB_part"/>
    <property type="match status" value="1"/>
</dbReference>
<reference evidence="7 8" key="1">
    <citation type="journal article" date="2021" name="Microorganisms">
        <title>Acidisoma silvae sp. nov. and Acidisomacellulosilytica sp. nov., Two Acidophilic Bacteria Isolated from Decaying Wood, Hydrolyzing Cellulose and Producing Poly-3-hydroxybutyrate.</title>
        <authorList>
            <person name="Mieszkin S."/>
            <person name="Pouder E."/>
            <person name="Uroz S."/>
            <person name="Simon-Colin C."/>
            <person name="Alain K."/>
        </authorList>
    </citation>
    <scope>NUCLEOTIDE SEQUENCE [LARGE SCALE GENOMIC DNA]</scope>
    <source>
        <strain evidence="7 8">HW T5.17</strain>
    </source>
</reference>